<feature type="domain" description="Tetratrico peptide repeat group 5" evidence="1">
    <location>
        <begin position="1063"/>
        <end position="1110"/>
    </location>
</feature>
<proteinExistence type="predicted"/>
<evidence type="ECO:0000259" key="1">
    <source>
        <dbReference type="Pfam" id="PF12688"/>
    </source>
</evidence>
<feature type="domain" description="Tetratrico peptide repeat group 5" evidence="1">
    <location>
        <begin position="541"/>
        <end position="632"/>
    </location>
</feature>
<dbReference type="SUPFAM" id="SSF81901">
    <property type="entry name" value="HCP-like"/>
    <property type="match status" value="3"/>
</dbReference>
<protein>
    <submittedName>
        <fullName evidence="2">Tetratricopeptide repeat protein</fullName>
    </submittedName>
</protein>
<dbReference type="Pfam" id="PF12688">
    <property type="entry name" value="TPR_5"/>
    <property type="match status" value="3"/>
</dbReference>
<dbReference type="InterPro" id="IPR011990">
    <property type="entry name" value="TPR-like_helical_dom_sf"/>
</dbReference>
<feature type="domain" description="Tetratrico peptide repeat group 5" evidence="1">
    <location>
        <begin position="906"/>
        <end position="979"/>
    </location>
</feature>
<organism evidence="2 3">
    <name type="scientific">Streptosporangium vulgare</name>
    <dbReference type="NCBI Taxonomy" id="46190"/>
    <lineage>
        <taxon>Bacteria</taxon>
        <taxon>Bacillati</taxon>
        <taxon>Actinomycetota</taxon>
        <taxon>Actinomycetes</taxon>
        <taxon>Streptosporangiales</taxon>
        <taxon>Streptosporangiaceae</taxon>
        <taxon>Streptosporangium</taxon>
    </lineage>
</organism>
<dbReference type="RefSeq" id="WP_344750111.1">
    <property type="nucleotide sequence ID" value="NZ_BAAAWW010000218.1"/>
</dbReference>
<dbReference type="PANTHER" id="PTHR12558:SF13">
    <property type="entry name" value="CELL DIVISION CYCLE PROTEIN 27 HOMOLOG"/>
    <property type="match status" value="1"/>
</dbReference>
<reference evidence="2 3" key="1">
    <citation type="submission" date="2024-09" db="EMBL/GenBank/DDBJ databases">
        <authorList>
            <person name="Sun Q."/>
            <person name="Mori K."/>
        </authorList>
    </citation>
    <scope>NUCLEOTIDE SEQUENCE [LARGE SCALE GENOMIC DNA]</scope>
    <source>
        <strain evidence="2 3">JCM 3028</strain>
    </source>
</reference>
<gene>
    <name evidence="2" type="ORF">ACFFRH_34050</name>
</gene>
<accession>A0ABV5TN56</accession>
<name>A0ABV5TN56_9ACTN</name>
<dbReference type="Gene3D" id="1.25.40.10">
    <property type="entry name" value="Tetratricopeptide repeat domain"/>
    <property type="match status" value="5"/>
</dbReference>
<dbReference type="PANTHER" id="PTHR12558">
    <property type="entry name" value="CELL DIVISION CYCLE 16,23,27"/>
    <property type="match status" value="1"/>
</dbReference>
<evidence type="ECO:0000313" key="3">
    <source>
        <dbReference type="Proteomes" id="UP001589610"/>
    </source>
</evidence>
<dbReference type="EMBL" id="JBHMBS010000023">
    <property type="protein sequence ID" value="MFB9680526.1"/>
    <property type="molecule type" value="Genomic_DNA"/>
</dbReference>
<sequence>MNNGDEKGGDVRRRPLLFIRSRPPQGPLRDLGDLLHELYLEAGAPTLDDIAEGIAGDLPGPGAPGRETVRRMLAAAEPPPSQAELTAVITTLARLARRDPAGAADRGRELWRRARLVSPAGLPIRSLADPFSLGVHRAIDAGAEAAGMPDLPAYVPRPHDDRLAAAVRRAMTGRSTVAMLVGDSSTGKTRACWEAVRLLPGGWRLWHPGDHGRPETTALALGSLAPRTVVWLDEAQSYLLAPADGLDERVTAGLRALVSDPERGPVLVLGTLWPEYWAALTATPANGGAAPRTQARALVTGAAIHVPDHFAGASLEAVRGAAGGDPRLERAYAGTRDGRITQYLTGVPGMVERYRNAPAPAKAVIEAAMDARRAEHGPALPHALLKTAAFDYLTDYEYGSLPRDWFERALAYACGAHGPLIRVRPRHDEPSSYPRYRLADHLEQLGRAERRTRPAPAALWDALVFHADPEELPRLAAQARARGLYHHALLLYGAATTAGDPDAPQHAIALLGETGRTEEALTWLRVHGGQDNARTLGWSAAVLKGAGHHERAIAAYRRAAEAGNADAPREAIALLVKQGSKGDKGDKGRVKEALTWLNAHDWFGDAGLPVWTAALLDRAGHHGEALTAYLRAARTGNVDAPEWLASLLYRTGREEEALAACRRAARTGDGPVLKQAVALMREMGRTEEAITWLRIRSERGDTGALWEAVELLQETGRAKEAITWLGPRADKGDHRAIAKTVELLQYTGRTEEAIAWLSARAETGDTYAYWRSIGLLQRTGQIEEAITRLIARAETGDRLALEEAVELLRESNRFGEAITWLYARAETGDRLALDLLPHLLERAGRTTEAIAVHRRAAEAGDAGSHWSMAALLHREGHLEEALAAYRRATETGHTGDGRRMVELLQETGRTEEALAAYRHAADAGDTDAGWRMIELLQETGRAKEAITWLRARAETGDTDALWKAVELLQETERTEEAVTWLRGRAETGDVNALGRFTTLMYQLGRSEEAITWLRARAETGDTDALGHAVDLMYETGETEEAVTWLGARTEAGDTDALIWTAVLLHETGHPDRAVLAYLRAAELGLPGALRRAIGLLRQLGRGDEADRLQRYGITPGRT</sequence>
<dbReference type="InterPro" id="IPR041656">
    <property type="entry name" value="TPR_5"/>
</dbReference>
<evidence type="ECO:0000313" key="2">
    <source>
        <dbReference type="EMBL" id="MFB9680526.1"/>
    </source>
</evidence>
<comment type="caution">
    <text evidence="2">The sequence shown here is derived from an EMBL/GenBank/DDBJ whole genome shotgun (WGS) entry which is preliminary data.</text>
</comment>
<keyword evidence="3" id="KW-1185">Reference proteome</keyword>
<dbReference type="Proteomes" id="UP001589610">
    <property type="component" value="Unassembled WGS sequence"/>
</dbReference>